<accession>A0A1I0QR56</accession>
<dbReference type="InterPro" id="IPR012675">
    <property type="entry name" value="Beta-grasp_dom_sf"/>
</dbReference>
<evidence type="ECO:0000259" key="7">
    <source>
        <dbReference type="PROSITE" id="PS51085"/>
    </source>
</evidence>
<evidence type="ECO:0000256" key="1">
    <source>
        <dbReference type="ARBA" id="ARBA00022714"/>
    </source>
</evidence>
<dbReference type="PROSITE" id="PS00197">
    <property type="entry name" value="2FE2S_FER_1"/>
    <property type="match status" value="1"/>
</dbReference>
<dbReference type="GO" id="GO:0051537">
    <property type="term" value="F:2 iron, 2 sulfur cluster binding"/>
    <property type="evidence" value="ECO:0007669"/>
    <property type="project" value="UniProtKB-KW"/>
</dbReference>
<dbReference type="PROSITE" id="PS51085">
    <property type="entry name" value="2FE2S_FER_2"/>
    <property type="match status" value="1"/>
</dbReference>
<dbReference type="OrthoDB" id="37184at2157"/>
<organism evidence="8 9">
    <name type="scientific">Natrinema salifodinae</name>
    <dbReference type="NCBI Taxonomy" id="1202768"/>
    <lineage>
        <taxon>Archaea</taxon>
        <taxon>Methanobacteriati</taxon>
        <taxon>Methanobacteriota</taxon>
        <taxon>Stenosarchaea group</taxon>
        <taxon>Halobacteria</taxon>
        <taxon>Halobacteriales</taxon>
        <taxon>Natrialbaceae</taxon>
        <taxon>Natrinema</taxon>
    </lineage>
</organism>
<proteinExistence type="predicted"/>
<dbReference type="Pfam" id="PF01799">
    <property type="entry name" value="Fer2_2"/>
    <property type="match status" value="1"/>
</dbReference>
<keyword evidence="2" id="KW-0479">Metal-binding</keyword>
<dbReference type="STRING" id="1202768.SAMN05216285_3788"/>
<dbReference type="InterPro" id="IPR036010">
    <property type="entry name" value="2Fe-2S_ferredoxin-like_sf"/>
</dbReference>
<reference evidence="9" key="1">
    <citation type="submission" date="2016-10" db="EMBL/GenBank/DDBJ databases">
        <authorList>
            <person name="Varghese N."/>
        </authorList>
    </citation>
    <scope>NUCLEOTIDE SEQUENCE [LARGE SCALE GENOMIC DNA]</scope>
    <source>
        <strain evidence="9">CGMCC 1.12284</strain>
    </source>
</reference>
<dbReference type="RefSeq" id="WP_049989106.1">
    <property type="nucleotide sequence ID" value="NZ_FOIS01000005.1"/>
</dbReference>
<evidence type="ECO:0000256" key="5">
    <source>
        <dbReference type="ARBA" id="ARBA00023014"/>
    </source>
</evidence>
<dbReference type="PANTHER" id="PTHR44379">
    <property type="entry name" value="OXIDOREDUCTASE WITH IRON-SULFUR SUBUNIT"/>
    <property type="match status" value="1"/>
</dbReference>
<name>A0A1I0QR56_9EURY</name>
<feature type="domain" description="2Fe-2S ferredoxin-type" evidence="7">
    <location>
        <begin position="1"/>
        <end position="76"/>
    </location>
</feature>
<evidence type="ECO:0000313" key="8">
    <source>
        <dbReference type="EMBL" id="SEW29984.1"/>
    </source>
</evidence>
<dbReference type="InterPro" id="IPR001041">
    <property type="entry name" value="2Fe-2S_ferredoxin-type"/>
</dbReference>
<dbReference type="GO" id="GO:0016491">
    <property type="term" value="F:oxidoreductase activity"/>
    <property type="evidence" value="ECO:0007669"/>
    <property type="project" value="UniProtKB-KW"/>
</dbReference>
<dbReference type="Pfam" id="PF00111">
    <property type="entry name" value="Fer2"/>
    <property type="match status" value="1"/>
</dbReference>
<sequence length="181" mass="19250">MHIDCTINGSERRFEASKSDLLLDVLRRNGYTGAKRGCDTGACGMCTVQVDGEPAMACVTPVARADGAAVETIEGLGTQDDLHPIQRAFVDNSALQCGFCIPGMIMRSKALLEENPSPNEAEVREALSDNLCRCTGYKKIVEAVLEASDRMRSQSGTADGGYAGDCGANPTEAASKGDRRR</sequence>
<dbReference type="eggNOG" id="arCOG01925">
    <property type="taxonomic scope" value="Archaea"/>
</dbReference>
<keyword evidence="1" id="KW-0001">2Fe-2S</keyword>
<dbReference type="SUPFAM" id="SSF54292">
    <property type="entry name" value="2Fe-2S ferredoxin-like"/>
    <property type="match status" value="1"/>
</dbReference>
<dbReference type="CDD" id="cd00207">
    <property type="entry name" value="fer2"/>
    <property type="match status" value="1"/>
</dbReference>
<dbReference type="Gene3D" id="3.10.20.30">
    <property type="match status" value="1"/>
</dbReference>
<keyword evidence="5" id="KW-0411">Iron-sulfur</keyword>
<evidence type="ECO:0000256" key="6">
    <source>
        <dbReference type="SAM" id="MobiDB-lite"/>
    </source>
</evidence>
<evidence type="ECO:0000256" key="2">
    <source>
        <dbReference type="ARBA" id="ARBA00022723"/>
    </source>
</evidence>
<dbReference type="InterPro" id="IPR036884">
    <property type="entry name" value="2Fe-2S-bd_dom_sf"/>
</dbReference>
<dbReference type="SUPFAM" id="SSF47741">
    <property type="entry name" value="CO dehydrogenase ISP C-domain like"/>
    <property type="match status" value="1"/>
</dbReference>
<dbReference type="EMBL" id="FOIS01000005">
    <property type="protein sequence ID" value="SEW29984.1"/>
    <property type="molecule type" value="Genomic_DNA"/>
</dbReference>
<evidence type="ECO:0000313" key="9">
    <source>
        <dbReference type="Proteomes" id="UP000183275"/>
    </source>
</evidence>
<dbReference type="Gene3D" id="1.10.150.120">
    <property type="entry name" value="[2Fe-2S]-binding domain"/>
    <property type="match status" value="1"/>
</dbReference>
<gene>
    <name evidence="8" type="ORF">SAMN05216285_3788</name>
</gene>
<keyword evidence="3" id="KW-0560">Oxidoreductase</keyword>
<dbReference type="PANTHER" id="PTHR44379:SF5">
    <property type="entry name" value="OXIDOREDUCTASE WITH IRON-SULFUR SUBUNIT"/>
    <property type="match status" value="1"/>
</dbReference>
<dbReference type="InterPro" id="IPR002888">
    <property type="entry name" value="2Fe-2S-bd"/>
</dbReference>
<dbReference type="FunFam" id="1.10.150.120:FF:000003">
    <property type="entry name" value="Carbon monoxide dehydrogenase, small subunit"/>
    <property type="match status" value="1"/>
</dbReference>
<dbReference type="GO" id="GO:0046872">
    <property type="term" value="F:metal ion binding"/>
    <property type="evidence" value="ECO:0007669"/>
    <property type="project" value="UniProtKB-KW"/>
</dbReference>
<keyword evidence="9" id="KW-1185">Reference proteome</keyword>
<dbReference type="InterPro" id="IPR051452">
    <property type="entry name" value="Diverse_Oxidoreductases"/>
</dbReference>
<dbReference type="Proteomes" id="UP000183275">
    <property type="component" value="Unassembled WGS sequence"/>
</dbReference>
<feature type="region of interest" description="Disordered" evidence="6">
    <location>
        <begin position="151"/>
        <end position="181"/>
    </location>
</feature>
<keyword evidence="4" id="KW-0408">Iron</keyword>
<protein>
    <submittedName>
        <fullName evidence="8">Purine hydroxylase delta subunit apoprotein</fullName>
    </submittedName>
</protein>
<evidence type="ECO:0000256" key="3">
    <source>
        <dbReference type="ARBA" id="ARBA00023002"/>
    </source>
</evidence>
<dbReference type="InterPro" id="IPR006058">
    <property type="entry name" value="2Fe2S_fd_BS"/>
</dbReference>
<evidence type="ECO:0000256" key="4">
    <source>
        <dbReference type="ARBA" id="ARBA00023004"/>
    </source>
</evidence>
<dbReference type="AlphaFoldDB" id="A0A1I0QR56"/>